<dbReference type="RefSeq" id="XP_056492346.1">
    <property type="nucleotide sequence ID" value="XM_056626551.1"/>
</dbReference>
<dbReference type="Proteomes" id="UP001147747">
    <property type="component" value="Unassembled WGS sequence"/>
</dbReference>
<reference evidence="1" key="1">
    <citation type="submission" date="2022-12" db="EMBL/GenBank/DDBJ databases">
        <authorList>
            <person name="Petersen C."/>
        </authorList>
    </citation>
    <scope>NUCLEOTIDE SEQUENCE</scope>
    <source>
        <strain evidence="1">IBT 29677</strain>
    </source>
</reference>
<dbReference type="AlphaFoldDB" id="A0A9X0BCW2"/>
<dbReference type="EMBL" id="JAPZBU010000004">
    <property type="protein sequence ID" value="KAJ5408031.1"/>
    <property type="molecule type" value="Genomic_DNA"/>
</dbReference>
<evidence type="ECO:0000313" key="1">
    <source>
        <dbReference type="EMBL" id="KAJ5408031.1"/>
    </source>
</evidence>
<dbReference type="GeneID" id="81365531"/>
<protein>
    <submittedName>
        <fullName evidence="1">Uncharacterized protein</fullName>
    </submittedName>
</protein>
<keyword evidence="2" id="KW-1185">Reference proteome</keyword>
<name>A0A9X0BCW2_9EURO</name>
<sequence>MNTRKTSHTRQDYYGFFTFDGSFEHMVFYFSMLLPFEVNKGDIVDKFKFLQSVARPNFLDMHMALDRTVLFADIAPKLIIDDRTLETGLALWAQFESNGTKERLDNALIYMDDDLTTEPGPEDILEDEPVAMRSSFVDIYLQSRDISDMVDRYAPGFREAENAGNGLAIGYDLERILSNNGKPLTILENCLPPQLLKSF</sequence>
<accession>A0A9X0BCW2</accession>
<gene>
    <name evidence="1" type="ORF">N7509_001914</name>
</gene>
<reference evidence="1" key="2">
    <citation type="journal article" date="2023" name="IMA Fungus">
        <title>Comparative genomic study of the Penicillium genus elucidates a diverse pangenome and 15 lateral gene transfer events.</title>
        <authorList>
            <person name="Petersen C."/>
            <person name="Sorensen T."/>
            <person name="Nielsen M.R."/>
            <person name="Sondergaard T.E."/>
            <person name="Sorensen J.L."/>
            <person name="Fitzpatrick D.A."/>
            <person name="Frisvad J.C."/>
            <person name="Nielsen K.L."/>
        </authorList>
    </citation>
    <scope>NUCLEOTIDE SEQUENCE</scope>
    <source>
        <strain evidence="1">IBT 29677</strain>
    </source>
</reference>
<comment type="caution">
    <text evidence="1">The sequence shown here is derived from an EMBL/GenBank/DDBJ whole genome shotgun (WGS) entry which is preliminary data.</text>
</comment>
<organism evidence="1 2">
    <name type="scientific">Penicillium cosmopolitanum</name>
    <dbReference type="NCBI Taxonomy" id="1131564"/>
    <lineage>
        <taxon>Eukaryota</taxon>
        <taxon>Fungi</taxon>
        <taxon>Dikarya</taxon>
        <taxon>Ascomycota</taxon>
        <taxon>Pezizomycotina</taxon>
        <taxon>Eurotiomycetes</taxon>
        <taxon>Eurotiomycetidae</taxon>
        <taxon>Eurotiales</taxon>
        <taxon>Aspergillaceae</taxon>
        <taxon>Penicillium</taxon>
    </lineage>
</organism>
<dbReference type="OrthoDB" id="4365916at2759"/>
<evidence type="ECO:0000313" key="2">
    <source>
        <dbReference type="Proteomes" id="UP001147747"/>
    </source>
</evidence>
<proteinExistence type="predicted"/>